<gene>
    <name evidence="3" type="ORF">MNBD_BACTEROID01-2949</name>
</gene>
<sequence>MQEYKEYFILPAGREEIYNALTNKVMLEIWTGEPAEMSEEPGSDFSLWDGSITGKNLEFEKDRKIVQQWYFEGQEEPSIVTIKLHPHKKGTSIELKHTNIPDSAYENITEGWEHEYFAALSQLFEE</sequence>
<protein>
    <recommendedName>
        <fullName evidence="2">Activator of Hsp90 ATPase homologue 1/2-like C-terminal domain-containing protein</fullName>
    </recommendedName>
</protein>
<dbReference type="Pfam" id="PF08327">
    <property type="entry name" value="AHSA1"/>
    <property type="match status" value="1"/>
</dbReference>
<feature type="domain" description="Activator of Hsp90 ATPase homologue 1/2-like C-terminal" evidence="2">
    <location>
        <begin position="13"/>
        <end position="125"/>
    </location>
</feature>
<evidence type="ECO:0000313" key="3">
    <source>
        <dbReference type="EMBL" id="VAW24293.1"/>
    </source>
</evidence>
<dbReference type="AlphaFoldDB" id="A0A3B0U7C6"/>
<dbReference type="EMBL" id="UOEP01000209">
    <property type="protein sequence ID" value="VAW24293.1"/>
    <property type="molecule type" value="Genomic_DNA"/>
</dbReference>
<reference evidence="3" key="1">
    <citation type="submission" date="2018-06" db="EMBL/GenBank/DDBJ databases">
        <authorList>
            <person name="Zhirakovskaya E."/>
        </authorList>
    </citation>
    <scope>NUCLEOTIDE SEQUENCE</scope>
</reference>
<comment type="similarity">
    <text evidence="1">Belongs to the AHA1 family.</text>
</comment>
<dbReference type="Gene3D" id="3.30.530.20">
    <property type="match status" value="1"/>
</dbReference>
<dbReference type="InterPro" id="IPR013538">
    <property type="entry name" value="ASHA1/2-like_C"/>
</dbReference>
<accession>A0A3B0U7C6</accession>
<dbReference type="SUPFAM" id="SSF55961">
    <property type="entry name" value="Bet v1-like"/>
    <property type="match status" value="1"/>
</dbReference>
<proteinExistence type="inferred from homology"/>
<evidence type="ECO:0000259" key="2">
    <source>
        <dbReference type="Pfam" id="PF08327"/>
    </source>
</evidence>
<organism evidence="3">
    <name type="scientific">hydrothermal vent metagenome</name>
    <dbReference type="NCBI Taxonomy" id="652676"/>
    <lineage>
        <taxon>unclassified sequences</taxon>
        <taxon>metagenomes</taxon>
        <taxon>ecological metagenomes</taxon>
    </lineage>
</organism>
<dbReference type="InterPro" id="IPR023393">
    <property type="entry name" value="START-like_dom_sf"/>
</dbReference>
<name>A0A3B0U7C6_9ZZZZ</name>
<evidence type="ECO:0000256" key="1">
    <source>
        <dbReference type="ARBA" id="ARBA00006817"/>
    </source>
</evidence>